<accession>A0AAE0CXS8</accession>
<dbReference type="GO" id="GO:0003824">
    <property type="term" value="F:catalytic activity"/>
    <property type="evidence" value="ECO:0007669"/>
    <property type="project" value="InterPro"/>
</dbReference>
<gene>
    <name evidence="1" type="ORF">CKAH01_10052</name>
</gene>
<dbReference type="InterPro" id="IPR053137">
    <property type="entry name" value="NLR-like"/>
</dbReference>
<proteinExistence type="predicted"/>
<dbReference type="GO" id="GO:0009116">
    <property type="term" value="P:nucleoside metabolic process"/>
    <property type="evidence" value="ECO:0007669"/>
    <property type="project" value="InterPro"/>
</dbReference>
<dbReference type="Gene3D" id="3.40.50.1580">
    <property type="entry name" value="Nucleoside phosphorylase domain"/>
    <property type="match status" value="1"/>
</dbReference>
<dbReference type="EMBL" id="VYYT01000754">
    <property type="protein sequence ID" value="KAK2729887.1"/>
    <property type="molecule type" value="Genomic_DNA"/>
</dbReference>
<sequence length="120" mass="13003">MKSGKHRDQAAAAHNVIAFEMEGAGAWDEVPCIVVKGVCDYADSHKNKDWQDFAAATAASVARAVLERYVVDDGSVPQARAAYGELRSRGGRTISNNSFGNHTQIMQGDLYGNMVGFRQL</sequence>
<keyword evidence="2" id="KW-1185">Reference proteome</keyword>
<organism evidence="1 2">
    <name type="scientific">Colletotrichum kahawae</name>
    <name type="common">Coffee berry disease fungus</name>
    <dbReference type="NCBI Taxonomy" id="34407"/>
    <lineage>
        <taxon>Eukaryota</taxon>
        <taxon>Fungi</taxon>
        <taxon>Dikarya</taxon>
        <taxon>Ascomycota</taxon>
        <taxon>Pezizomycotina</taxon>
        <taxon>Sordariomycetes</taxon>
        <taxon>Hypocreomycetidae</taxon>
        <taxon>Glomerellales</taxon>
        <taxon>Glomerellaceae</taxon>
        <taxon>Colletotrichum</taxon>
        <taxon>Colletotrichum gloeosporioides species complex</taxon>
    </lineage>
</organism>
<dbReference type="PANTHER" id="PTHR46082">
    <property type="entry name" value="ATP/GTP-BINDING PROTEIN-RELATED"/>
    <property type="match status" value="1"/>
</dbReference>
<dbReference type="PANTHER" id="PTHR46082:SF6">
    <property type="entry name" value="AAA+ ATPASE DOMAIN-CONTAINING PROTEIN-RELATED"/>
    <property type="match status" value="1"/>
</dbReference>
<evidence type="ECO:0000313" key="1">
    <source>
        <dbReference type="EMBL" id="KAK2729887.1"/>
    </source>
</evidence>
<dbReference type="Proteomes" id="UP001281614">
    <property type="component" value="Unassembled WGS sequence"/>
</dbReference>
<dbReference type="AlphaFoldDB" id="A0AAE0CXS8"/>
<name>A0AAE0CXS8_COLKA</name>
<dbReference type="SUPFAM" id="SSF53167">
    <property type="entry name" value="Purine and uridine phosphorylases"/>
    <property type="match status" value="1"/>
</dbReference>
<dbReference type="InterPro" id="IPR035994">
    <property type="entry name" value="Nucleoside_phosphorylase_sf"/>
</dbReference>
<comment type="caution">
    <text evidence="1">The sequence shown here is derived from an EMBL/GenBank/DDBJ whole genome shotgun (WGS) entry which is preliminary data.</text>
</comment>
<protein>
    <submittedName>
        <fullName evidence="1">Phosphorylase superfamily protein</fullName>
    </submittedName>
</protein>
<evidence type="ECO:0000313" key="2">
    <source>
        <dbReference type="Proteomes" id="UP001281614"/>
    </source>
</evidence>
<reference evidence="1" key="1">
    <citation type="submission" date="2023-02" db="EMBL/GenBank/DDBJ databases">
        <title>Colletotrichum kahawae CIFC_Que2 genome sequencing and assembly.</title>
        <authorList>
            <person name="Baroncelli R."/>
        </authorList>
    </citation>
    <scope>NUCLEOTIDE SEQUENCE</scope>
    <source>
        <strain evidence="1">CIFC_Que2</strain>
    </source>
</reference>